<dbReference type="Proteomes" id="UP000298663">
    <property type="component" value="Unassembled WGS sequence"/>
</dbReference>
<organism evidence="2 3">
    <name type="scientific">Steinernema carpocapsae</name>
    <name type="common">Entomopathogenic nematode</name>
    <dbReference type="NCBI Taxonomy" id="34508"/>
    <lineage>
        <taxon>Eukaryota</taxon>
        <taxon>Metazoa</taxon>
        <taxon>Ecdysozoa</taxon>
        <taxon>Nematoda</taxon>
        <taxon>Chromadorea</taxon>
        <taxon>Rhabditida</taxon>
        <taxon>Tylenchina</taxon>
        <taxon>Panagrolaimomorpha</taxon>
        <taxon>Strongyloidoidea</taxon>
        <taxon>Steinernematidae</taxon>
        <taxon>Steinernema</taxon>
    </lineage>
</organism>
<evidence type="ECO:0000313" key="2">
    <source>
        <dbReference type="EMBL" id="TMS33166.1"/>
    </source>
</evidence>
<dbReference type="EMBL" id="AZBU02000001">
    <property type="protein sequence ID" value="TMS33166.1"/>
    <property type="molecule type" value="Genomic_DNA"/>
</dbReference>
<gene>
    <name evidence="2" type="ORF">L596_000936</name>
</gene>
<proteinExistence type="predicted"/>
<reference evidence="2 3" key="1">
    <citation type="journal article" date="2015" name="Genome Biol.">
        <title>Comparative genomics of Steinernema reveals deeply conserved gene regulatory networks.</title>
        <authorList>
            <person name="Dillman A.R."/>
            <person name="Macchietto M."/>
            <person name="Porter C.F."/>
            <person name="Rogers A."/>
            <person name="Williams B."/>
            <person name="Antoshechkin I."/>
            <person name="Lee M.M."/>
            <person name="Goodwin Z."/>
            <person name="Lu X."/>
            <person name="Lewis E.E."/>
            <person name="Goodrich-Blair H."/>
            <person name="Stock S.P."/>
            <person name="Adams B.J."/>
            <person name="Sternberg P.W."/>
            <person name="Mortazavi A."/>
        </authorList>
    </citation>
    <scope>NUCLEOTIDE SEQUENCE [LARGE SCALE GENOMIC DNA]</scope>
    <source>
        <strain evidence="2 3">ALL</strain>
    </source>
</reference>
<reference evidence="2 3" key="2">
    <citation type="journal article" date="2019" name="G3 (Bethesda)">
        <title>Hybrid Assembly of the Genome of the Entomopathogenic Nematode Steinernema carpocapsae Identifies the X-Chromosome.</title>
        <authorList>
            <person name="Serra L."/>
            <person name="Macchietto M."/>
            <person name="Macias-Munoz A."/>
            <person name="McGill C.J."/>
            <person name="Rodriguez I.M."/>
            <person name="Rodriguez B."/>
            <person name="Murad R."/>
            <person name="Mortazavi A."/>
        </authorList>
    </citation>
    <scope>NUCLEOTIDE SEQUENCE [LARGE SCALE GENOMIC DNA]</scope>
    <source>
        <strain evidence="2 3">ALL</strain>
    </source>
</reference>
<dbReference type="AlphaFoldDB" id="A0A4U8UK52"/>
<feature type="region of interest" description="Disordered" evidence="1">
    <location>
        <begin position="54"/>
        <end position="75"/>
    </location>
</feature>
<accession>A0A4U8UK52</accession>
<keyword evidence="3" id="KW-1185">Reference proteome</keyword>
<protein>
    <submittedName>
        <fullName evidence="2">Uncharacterized protein</fullName>
    </submittedName>
</protein>
<name>A0A4U8UK52_STECR</name>
<sequence>MVPRNTSNSKCNIWVNQRKPETVETVKALANAFQETYPIIPNWKRSIRLKPGYPIGPRPIKNPSTVGTAITDIDP</sequence>
<comment type="caution">
    <text evidence="2">The sequence shown here is derived from an EMBL/GenBank/DDBJ whole genome shotgun (WGS) entry which is preliminary data.</text>
</comment>
<evidence type="ECO:0000313" key="3">
    <source>
        <dbReference type="Proteomes" id="UP000298663"/>
    </source>
</evidence>
<evidence type="ECO:0000256" key="1">
    <source>
        <dbReference type="SAM" id="MobiDB-lite"/>
    </source>
</evidence>